<keyword evidence="1" id="KW-0472">Membrane</keyword>
<dbReference type="Pfam" id="PF04892">
    <property type="entry name" value="VanZ"/>
    <property type="match status" value="1"/>
</dbReference>
<protein>
    <submittedName>
        <fullName evidence="3">Putative membrane protein YwnJ</fullName>
    </submittedName>
</protein>
<keyword evidence="1" id="KW-0812">Transmembrane</keyword>
<dbReference type="Proteomes" id="UP000270468">
    <property type="component" value="Unassembled WGS sequence"/>
</dbReference>
<evidence type="ECO:0000313" key="4">
    <source>
        <dbReference type="Proteomes" id="UP000270468"/>
    </source>
</evidence>
<accession>A0A3P5X3P8</accession>
<dbReference type="EMBL" id="UXAV01000031">
    <property type="protein sequence ID" value="VDC25136.1"/>
    <property type="molecule type" value="Genomic_DNA"/>
</dbReference>
<sequence length="134" mass="15247">MLFAPLLIFICTAFILVATCTSNAHDFLYHQIVNFTFVSAPSFSDLLIVSDINLTSEFYLIQKMGHLASFGLLYFFLFSWIKKPGTAFLYCGLFACSTEVLQLYFKRNGRLFDVGIDLAGICIAYLISKYLYKK</sequence>
<feature type="transmembrane region" description="Helical" evidence="1">
    <location>
        <begin position="112"/>
        <end position="132"/>
    </location>
</feature>
<feature type="transmembrane region" description="Helical" evidence="1">
    <location>
        <begin position="87"/>
        <end position="105"/>
    </location>
</feature>
<dbReference type="AlphaFoldDB" id="A0A3P5X3P8"/>
<name>A0A3P5X3P8_9BACL</name>
<evidence type="ECO:0000256" key="1">
    <source>
        <dbReference type="SAM" id="Phobius"/>
    </source>
</evidence>
<evidence type="ECO:0000259" key="2">
    <source>
        <dbReference type="Pfam" id="PF04892"/>
    </source>
</evidence>
<dbReference type="NCBIfam" id="NF037970">
    <property type="entry name" value="vanZ_1"/>
    <property type="match status" value="1"/>
</dbReference>
<keyword evidence="4" id="KW-1185">Reference proteome</keyword>
<feature type="transmembrane region" description="Helical" evidence="1">
    <location>
        <begin position="64"/>
        <end position="81"/>
    </location>
</feature>
<reference evidence="3 4" key="1">
    <citation type="submission" date="2018-11" db="EMBL/GenBank/DDBJ databases">
        <authorList>
            <person name="Criscuolo A."/>
        </authorList>
    </citation>
    <scope>NUCLEOTIDE SEQUENCE [LARGE SCALE GENOMIC DNA]</scope>
    <source>
        <strain evidence="3">ATB-66</strain>
    </source>
</reference>
<feature type="domain" description="VanZ-like" evidence="2">
    <location>
        <begin position="22"/>
        <end position="129"/>
    </location>
</feature>
<organism evidence="3 4">
    <name type="scientific">Filibacter tadaridae</name>
    <dbReference type="NCBI Taxonomy" id="2483811"/>
    <lineage>
        <taxon>Bacteria</taxon>
        <taxon>Bacillati</taxon>
        <taxon>Bacillota</taxon>
        <taxon>Bacilli</taxon>
        <taxon>Bacillales</taxon>
        <taxon>Caryophanaceae</taxon>
        <taxon>Filibacter</taxon>
    </lineage>
</organism>
<keyword evidence="1" id="KW-1133">Transmembrane helix</keyword>
<dbReference type="InterPro" id="IPR006976">
    <property type="entry name" value="VanZ-like"/>
</dbReference>
<gene>
    <name evidence="3" type="primary">ywnJ</name>
    <name evidence="3" type="ORF">FILTAD_01182</name>
</gene>
<evidence type="ECO:0000313" key="3">
    <source>
        <dbReference type="EMBL" id="VDC25136.1"/>
    </source>
</evidence>
<proteinExistence type="predicted"/>